<name>A0A4R6K0S2_9ACTN</name>
<dbReference type="EMBL" id="SNWR01000001">
    <property type="protein sequence ID" value="TDO41176.1"/>
    <property type="molecule type" value="Genomic_DNA"/>
</dbReference>
<organism evidence="1 2">
    <name type="scientific">Paractinoplanes brasiliensis</name>
    <dbReference type="NCBI Taxonomy" id="52695"/>
    <lineage>
        <taxon>Bacteria</taxon>
        <taxon>Bacillati</taxon>
        <taxon>Actinomycetota</taxon>
        <taxon>Actinomycetes</taxon>
        <taxon>Micromonosporales</taxon>
        <taxon>Micromonosporaceae</taxon>
        <taxon>Paractinoplanes</taxon>
    </lineage>
</organism>
<reference evidence="1 2" key="1">
    <citation type="submission" date="2019-03" db="EMBL/GenBank/DDBJ databases">
        <title>Sequencing the genomes of 1000 actinobacteria strains.</title>
        <authorList>
            <person name="Klenk H.-P."/>
        </authorList>
    </citation>
    <scope>NUCLEOTIDE SEQUENCE [LARGE SCALE GENOMIC DNA]</scope>
    <source>
        <strain evidence="1 2">DSM 43805</strain>
    </source>
</reference>
<proteinExistence type="predicted"/>
<evidence type="ECO:0000313" key="1">
    <source>
        <dbReference type="EMBL" id="TDO41176.1"/>
    </source>
</evidence>
<dbReference type="RefSeq" id="WP_166661226.1">
    <property type="nucleotide sequence ID" value="NZ_BOMD01000015.1"/>
</dbReference>
<comment type="caution">
    <text evidence="1">The sequence shown here is derived from an EMBL/GenBank/DDBJ whole genome shotgun (WGS) entry which is preliminary data.</text>
</comment>
<dbReference type="AlphaFoldDB" id="A0A4R6K0S2"/>
<dbReference type="Proteomes" id="UP000294901">
    <property type="component" value="Unassembled WGS sequence"/>
</dbReference>
<gene>
    <name evidence="1" type="ORF">C8E87_4905</name>
</gene>
<keyword evidence="2" id="KW-1185">Reference proteome</keyword>
<protein>
    <recommendedName>
        <fullName evidence="3">PH (Pleckstrin Homology) domain-containing protein</fullName>
    </recommendedName>
</protein>
<sequence>MDAEVEAGVREHLQAGEAVRSAVWVSRADGRTEAGLSRAELSPFRFRRIRPDRPGDRRGLHGVPASLAVGLDEHIRTVNDPRVLALTGQRLLLLAKRGLFRRSARELRLLWQSPRTALRTATDQGNGRLRLDFTDGSAVVLLTPVAGLPAFLDA</sequence>
<evidence type="ECO:0000313" key="2">
    <source>
        <dbReference type="Proteomes" id="UP000294901"/>
    </source>
</evidence>
<accession>A0A4R6K0S2</accession>
<evidence type="ECO:0008006" key="3">
    <source>
        <dbReference type="Google" id="ProtNLM"/>
    </source>
</evidence>